<organism evidence="1 2">
    <name type="scientific">Methanosalsum natronophilum</name>
    <dbReference type="NCBI Taxonomy" id="768733"/>
    <lineage>
        <taxon>Archaea</taxon>
        <taxon>Methanobacteriati</taxon>
        <taxon>Methanobacteriota</taxon>
        <taxon>Stenosarchaea group</taxon>
        <taxon>Methanomicrobia</taxon>
        <taxon>Methanosarcinales</taxon>
        <taxon>Methanosarcinaceae</taxon>
        <taxon>Methanosalsum</taxon>
    </lineage>
</organism>
<dbReference type="RefSeq" id="WP_259134262.1">
    <property type="nucleotide sequence ID" value="NZ_JANUCS010000005.1"/>
</dbReference>
<accession>A0A424YVQ1</accession>
<comment type="caution">
    <text evidence="1">The sequence shown here is derived from an EMBL/GenBank/DDBJ whole genome shotgun (WGS) entry which is preliminary data.</text>
</comment>
<dbReference type="AlphaFoldDB" id="A0A424YVQ1"/>
<evidence type="ECO:0000313" key="2">
    <source>
        <dbReference type="Proteomes" id="UP000284763"/>
    </source>
</evidence>
<protein>
    <submittedName>
        <fullName evidence="1">Transcriptional regulator</fullName>
    </submittedName>
</protein>
<reference evidence="1 2" key="1">
    <citation type="submission" date="2018-08" db="EMBL/GenBank/DDBJ databases">
        <title>The metabolism and importance of syntrophic acetate oxidation coupled to methane or sulfide production in haloalkaline environments.</title>
        <authorList>
            <person name="Timmers P.H.A."/>
            <person name="Vavourakis C.D."/>
            <person name="Sorokin D.Y."/>
            <person name="Sinninghe Damste J.S."/>
            <person name="Muyzer G."/>
            <person name="Stams A.J.M."/>
            <person name="Plugge C.M."/>
        </authorList>
    </citation>
    <scope>NUCLEOTIDE SEQUENCE [LARGE SCALE GENOMIC DNA]</scope>
    <source>
        <strain evidence="1">MSAO_Arc3</strain>
    </source>
</reference>
<name>A0A424YVQ1_9EURY</name>
<sequence length="120" mass="13762">MCDTAKIELILKNLDEINEKLDKIIENNNHNHNHNNNDISEKEDDHGHTLDVMTLLTLPEHLRTTATALFELGTATADSVAEITKKERAVESNYLNQLVRMGHVKKQRLGRKVYFLVDDK</sequence>
<dbReference type="EMBL" id="QZAB01000391">
    <property type="protein sequence ID" value="RQD83627.1"/>
    <property type="molecule type" value="Genomic_DNA"/>
</dbReference>
<dbReference type="Proteomes" id="UP000284763">
    <property type="component" value="Unassembled WGS sequence"/>
</dbReference>
<proteinExistence type="predicted"/>
<evidence type="ECO:0000313" key="1">
    <source>
        <dbReference type="EMBL" id="RQD83627.1"/>
    </source>
</evidence>
<gene>
    <name evidence="1" type="ORF">D5R95_06190</name>
</gene>